<feature type="compositionally biased region" description="Polar residues" evidence="1">
    <location>
        <begin position="1"/>
        <end position="11"/>
    </location>
</feature>
<evidence type="ECO:0000313" key="3">
    <source>
        <dbReference type="Proteomes" id="UP001412067"/>
    </source>
</evidence>
<proteinExistence type="predicted"/>
<organism evidence="2 3">
    <name type="scientific">Platanthera guangdongensis</name>
    <dbReference type="NCBI Taxonomy" id="2320717"/>
    <lineage>
        <taxon>Eukaryota</taxon>
        <taxon>Viridiplantae</taxon>
        <taxon>Streptophyta</taxon>
        <taxon>Embryophyta</taxon>
        <taxon>Tracheophyta</taxon>
        <taxon>Spermatophyta</taxon>
        <taxon>Magnoliopsida</taxon>
        <taxon>Liliopsida</taxon>
        <taxon>Asparagales</taxon>
        <taxon>Orchidaceae</taxon>
        <taxon>Orchidoideae</taxon>
        <taxon>Orchideae</taxon>
        <taxon>Orchidinae</taxon>
        <taxon>Platanthera</taxon>
    </lineage>
</organism>
<evidence type="ECO:0000256" key="1">
    <source>
        <dbReference type="SAM" id="MobiDB-lite"/>
    </source>
</evidence>
<feature type="region of interest" description="Disordered" evidence="1">
    <location>
        <begin position="1"/>
        <end position="28"/>
    </location>
</feature>
<dbReference type="Proteomes" id="UP001412067">
    <property type="component" value="Unassembled WGS sequence"/>
</dbReference>
<evidence type="ECO:0000313" key="2">
    <source>
        <dbReference type="EMBL" id="KAK8947847.1"/>
    </source>
</evidence>
<feature type="region of interest" description="Disordered" evidence="1">
    <location>
        <begin position="89"/>
        <end position="121"/>
    </location>
</feature>
<reference evidence="2 3" key="1">
    <citation type="journal article" date="2022" name="Nat. Plants">
        <title>Genomes of leafy and leafless Platanthera orchids illuminate the evolution of mycoheterotrophy.</title>
        <authorList>
            <person name="Li M.H."/>
            <person name="Liu K.W."/>
            <person name="Li Z."/>
            <person name="Lu H.C."/>
            <person name="Ye Q.L."/>
            <person name="Zhang D."/>
            <person name="Wang J.Y."/>
            <person name="Li Y.F."/>
            <person name="Zhong Z.M."/>
            <person name="Liu X."/>
            <person name="Yu X."/>
            <person name="Liu D.K."/>
            <person name="Tu X.D."/>
            <person name="Liu B."/>
            <person name="Hao Y."/>
            <person name="Liao X.Y."/>
            <person name="Jiang Y.T."/>
            <person name="Sun W.H."/>
            <person name="Chen J."/>
            <person name="Chen Y.Q."/>
            <person name="Ai Y."/>
            <person name="Zhai J.W."/>
            <person name="Wu S.S."/>
            <person name="Zhou Z."/>
            <person name="Hsiao Y.Y."/>
            <person name="Wu W.L."/>
            <person name="Chen Y.Y."/>
            <person name="Lin Y.F."/>
            <person name="Hsu J.L."/>
            <person name="Li C.Y."/>
            <person name="Wang Z.W."/>
            <person name="Zhao X."/>
            <person name="Zhong W.Y."/>
            <person name="Ma X.K."/>
            <person name="Ma L."/>
            <person name="Huang J."/>
            <person name="Chen G.Z."/>
            <person name="Huang M.Z."/>
            <person name="Huang L."/>
            <person name="Peng D.H."/>
            <person name="Luo Y.B."/>
            <person name="Zou S.Q."/>
            <person name="Chen S.P."/>
            <person name="Lan S."/>
            <person name="Tsai W.C."/>
            <person name="Van de Peer Y."/>
            <person name="Liu Z.J."/>
        </authorList>
    </citation>
    <scope>NUCLEOTIDE SEQUENCE [LARGE SCALE GENOMIC DNA]</scope>
    <source>
        <strain evidence="2">Lor288</strain>
    </source>
</reference>
<feature type="compositionally biased region" description="Basic residues" evidence="1">
    <location>
        <begin position="112"/>
        <end position="121"/>
    </location>
</feature>
<gene>
    <name evidence="2" type="ORF">KSP40_PGU017358</name>
</gene>
<comment type="caution">
    <text evidence="2">The sequence shown here is derived from an EMBL/GenBank/DDBJ whole genome shotgun (WGS) entry which is preliminary data.</text>
</comment>
<keyword evidence="3" id="KW-1185">Reference proteome</keyword>
<name>A0ABR2LQQ6_9ASPA</name>
<accession>A0ABR2LQQ6</accession>
<protein>
    <submittedName>
        <fullName evidence="2">Uncharacterized protein</fullName>
    </submittedName>
</protein>
<dbReference type="EMBL" id="JBBWWR010000016">
    <property type="protein sequence ID" value="KAK8947847.1"/>
    <property type="molecule type" value="Genomic_DNA"/>
</dbReference>
<sequence length="269" mass="29300">MSHSHYFSANPQADRKLKTGPPTTSPSMALSTGFIVSCKLQPRSKDNANIFKPCYPAFPVLVRATKGLSSDCVPLPPDRPPPCFRGAHRRSGSTGAFPDPLGLGGTDARQTGHARRRRHLDSRMPRKALIHGELLVVRRWVAGVFRGSATAQMALMGGLRGGDGDLAKQRKRDIKPKFPNRESPGGYPGDCGLIRQWGRDAAAMGGTSPGHGGHVHGTSPEQEVLLLLRDVPDRFWPTSPGHEFFFFSVNFVQISVKVDLSIIVLIFAF</sequence>